<evidence type="ECO:0000256" key="1">
    <source>
        <dbReference type="SAM" id="SignalP"/>
    </source>
</evidence>
<protein>
    <submittedName>
        <fullName evidence="2">Uncharacterized protein</fullName>
    </submittedName>
</protein>
<proteinExistence type="predicted"/>
<dbReference type="RefSeq" id="WP_152211385.1">
    <property type="nucleotide sequence ID" value="NZ_WFLN01000004.1"/>
</dbReference>
<dbReference type="AlphaFoldDB" id="A0A833JH55"/>
<accession>A0A833JH55</accession>
<feature type="chain" id="PRO_5032652161" evidence="1">
    <location>
        <begin position="21"/>
        <end position="264"/>
    </location>
</feature>
<feature type="signal peptide" evidence="1">
    <location>
        <begin position="1"/>
        <end position="20"/>
    </location>
</feature>
<gene>
    <name evidence="2" type="ORF">GCL57_00960</name>
</gene>
<dbReference type="EMBL" id="WFLN01000004">
    <property type="protein sequence ID" value="KAB8033297.1"/>
    <property type="molecule type" value="Genomic_DNA"/>
</dbReference>
<comment type="caution">
    <text evidence="2">The sequence shown here is derived from an EMBL/GenBank/DDBJ whole genome shotgun (WGS) entry which is preliminary data.</text>
</comment>
<evidence type="ECO:0000313" key="2">
    <source>
        <dbReference type="EMBL" id="KAB8033297.1"/>
    </source>
</evidence>
<reference evidence="2 3" key="1">
    <citation type="submission" date="2019-10" db="EMBL/GenBank/DDBJ databases">
        <title>New genus of Silvanigrellaceae.</title>
        <authorList>
            <person name="Pitt A."/>
            <person name="Hahn M.W."/>
        </authorList>
    </citation>
    <scope>NUCLEOTIDE SEQUENCE [LARGE SCALE GENOMIC DNA]</scope>
    <source>
        <strain evidence="2 3">33A1-SZDP</strain>
    </source>
</reference>
<name>A0A833JH55_9BACT</name>
<keyword evidence="3" id="KW-1185">Reference proteome</keyword>
<keyword evidence="1" id="KW-0732">Signal</keyword>
<dbReference type="Proteomes" id="UP000442694">
    <property type="component" value="Unassembled WGS sequence"/>
</dbReference>
<evidence type="ECO:0000313" key="3">
    <source>
        <dbReference type="Proteomes" id="UP000442694"/>
    </source>
</evidence>
<organism evidence="2 3">
    <name type="scientific">Fluviispira multicolorata</name>
    <dbReference type="NCBI Taxonomy" id="2654512"/>
    <lineage>
        <taxon>Bacteria</taxon>
        <taxon>Pseudomonadati</taxon>
        <taxon>Bdellovibrionota</taxon>
        <taxon>Oligoflexia</taxon>
        <taxon>Silvanigrellales</taxon>
        <taxon>Silvanigrellaceae</taxon>
        <taxon>Fluviispira</taxon>
    </lineage>
</organism>
<sequence>MKKIFLYCFLICHTPFFSYAQRGALDTQQKSPIETPLSHFPSYFDAGMTPPKKVVFDIPTFQLDYGVTEHFSLGTNGLTLLLAAFTLQPTAILKARYRFFSSHNVSSVITGYLGYLNLTTNNAPANNIWLYSGTNNTSYFFDEYNVLNFHTTALSFHSQTGNPSNLKYSKIGVETLAFGVNYLHFFSESYSAEGLIVVPAYLNLEIDNPESNSSITFTNSTVKFPFFFRFLFNWKTGPESVLSGGYWNFSNQFYGPWLSWTFIL</sequence>